<evidence type="ECO:0000256" key="1">
    <source>
        <dbReference type="ARBA" id="ARBA00004141"/>
    </source>
</evidence>
<comment type="caution">
    <text evidence="10">The sequence shown here is derived from an EMBL/GenBank/DDBJ whole genome shotgun (WGS) entry which is preliminary data.</text>
</comment>
<evidence type="ECO:0000256" key="6">
    <source>
        <dbReference type="SAM" id="MobiDB-lite"/>
    </source>
</evidence>
<dbReference type="PROSITE" id="PS00524">
    <property type="entry name" value="SMB_1"/>
    <property type="match status" value="1"/>
</dbReference>
<reference evidence="10 11" key="1">
    <citation type="submission" date="2022-05" db="EMBL/GenBank/DDBJ databases">
        <authorList>
            <consortium name="Genoscope - CEA"/>
            <person name="William W."/>
        </authorList>
    </citation>
    <scope>NUCLEOTIDE SEQUENCE [LARGE SCALE GENOMIC DNA]</scope>
</reference>
<dbReference type="CDD" id="cd13952">
    <property type="entry name" value="7tm_classB"/>
    <property type="match status" value="1"/>
</dbReference>
<dbReference type="InterPro" id="IPR053231">
    <property type="entry name" value="GPCR_LN-TM7"/>
</dbReference>
<dbReference type="InterPro" id="IPR036024">
    <property type="entry name" value="Somatomedin_B-like_dom_sf"/>
</dbReference>
<evidence type="ECO:0008006" key="12">
    <source>
        <dbReference type="Google" id="ProtNLM"/>
    </source>
</evidence>
<dbReference type="Gene3D" id="4.10.410.20">
    <property type="match status" value="1"/>
</dbReference>
<dbReference type="InterPro" id="IPR000832">
    <property type="entry name" value="GPCR_2_secretin-like"/>
</dbReference>
<dbReference type="Pfam" id="PF01033">
    <property type="entry name" value="Somatomedin_B"/>
    <property type="match status" value="1"/>
</dbReference>
<feature type="domain" description="G-protein coupled receptors family 2 profile 2" evidence="8">
    <location>
        <begin position="353"/>
        <end position="605"/>
    </location>
</feature>
<sequence>LKKLLGLLSDYNISVPQNEDSFFNEVINKQMSSRIQSCNGRCFIDERTVSKTCYCDKVCITWGDCCLDFHLRCSQTRNISVVDGICGDVNAISWSGVIMKSCISAKSNQSNQTSQQACQTVQQLNMTFEQELPVSDWTNNITYRSIACGKCNNAKNLSFWGFEVTCSPGLQPPFHNTTALKTFVRKHNQCSWQYKPFPNRRQYHKFCVMQDSLCASKQVQLPIMSTIRELCFSYSMVFSFASGQNKLHYRNPHCALCNPEGRQLKKNEEQGGGEEEEEQESHPIDSVAPLTILFDVSSDILIDEATIPSPTQDYNLISFAYNQTSFGYNTTWQEFYCDSNKNCTVTFGIAVILGYITLIGSVLSIVSLCFLLGVYMAFKELRNLPGKCLISLSWALLFYQVIFLFTKMSKEVEGVCKAIAIGLHFFALAAFSWMSVVAFDTACTFTAQVSDTSRQPSDITKTFLKYSIVGWGIPAVLVVGCAVLDSTGTFHIGYGNSLYCWISNKTAILVAMVTPVGLAMAFNAVCLSKSIYSIYNLQQGGGLAAANSPRVSLVVISVKLTSVMGLTWILALITNWQRFAFLQFPSTILNSLQGFFIMLCFTTTKKVRGLVRDKLAKRRTRTERQTTMTRCSGGTNTEMVSNSPTMKKGKIVMAWHK</sequence>
<evidence type="ECO:0000256" key="5">
    <source>
        <dbReference type="ARBA" id="ARBA00023157"/>
    </source>
</evidence>
<dbReference type="Gene3D" id="1.20.1070.10">
    <property type="entry name" value="Rhodopsin 7-helix transmembrane proteins"/>
    <property type="match status" value="1"/>
</dbReference>
<keyword evidence="3 7" id="KW-1133">Transmembrane helix</keyword>
<feature type="region of interest" description="Disordered" evidence="6">
    <location>
        <begin position="619"/>
        <end position="640"/>
    </location>
</feature>
<dbReference type="EMBL" id="CALNXI010001063">
    <property type="protein sequence ID" value="CAH3153664.1"/>
    <property type="molecule type" value="Genomic_DNA"/>
</dbReference>
<dbReference type="PANTHER" id="PTHR45902">
    <property type="entry name" value="LATROPHILIN RECEPTOR-LIKE PROTEIN A"/>
    <property type="match status" value="1"/>
</dbReference>
<dbReference type="PRINTS" id="PR00249">
    <property type="entry name" value="GPCRSECRETIN"/>
</dbReference>
<keyword evidence="5" id="KW-1015">Disulfide bond</keyword>
<dbReference type="PROSITE" id="PS50958">
    <property type="entry name" value="SMB_2"/>
    <property type="match status" value="1"/>
</dbReference>
<evidence type="ECO:0000313" key="10">
    <source>
        <dbReference type="EMBL" id="CAH3153664.1"/>
    </source>
</evidence>
<dbReference type="Proteomes" id="UP001159427">
    <property type="component" value="Unassembled WGS sequence"/>
</dbReference>
<feature type="transmembrane region" description="Helical" evidence="7">
    <location>
        <begin position="579"/>
        <end position="602"/>
    </location>
</feature>
<accession>A0ABN8Q3A2</accession>
<evidence type="ECO:0000256" key="2">
    <source>
        <dbReference type="ARBA" id="ARBA00022692"/>
    </source>
</evidence>
<feature type="transmembrane region" description="Helical" evidence="7">
    <location>
        <begin position="463"/>
        <end position="487"/>
    </location>
</feature>
<evidence type="ECO:0000256" key="7">
    <source>
        <dbReference type="SAM" id="Phobius"/>
    </source>
</evidence>
<organism evidence="10 11">
    <name type="scientific">Porites evermanni</name>
    <dbReference type="NCBI Taxonomy" id="104178"/>
    <lineage>
        <taxon>Eukaryota</taxon>
        <taxon>Metazoa</taxon>
        <taxon>Cnidaria</taxon>
        <taxon>Anthozoa</taxon>
        <taxon>Hexacorallia</taxon>
        <taxon>Scleractinia</taxon>
        <taxon>Fungiina</taxon>
        <taxon>Poritidae</taxon>
        <taxon>Porites</taxon>
    </lineage>
</organism>
<gene>
    <name evidence="10" type="ORF">PEVE_00001189</name>
</gene>
<feature type="transmembrane region" description="Helical" evidence="7">
    <location>
        <begin position="347"/>
        <end position="376"/>
    </location>
</feature>
<evidence type="ECO:0000256" key="3">
    <source>
        <dbReference type="ARBA" id="ARBA00022989"/>
    </source>
</evidence>
<dbReference type="PROSITE" id="PS50261">
    <property type="entry name" value="G_PROTEIN_RECEP_F2_4"/>
    <property type="match status" value="1"/>
</dbReference>
<keyword evidence="11" id="KW-1185">Reference proteome</keyword>
<dbReference type="InterPro" id="IPR017981">
    <property type="entry name" value="GPCR_2-like_7TM"/>
</dbReference>
<evidence type="ECO:0000259" key="9">
    <source>
        <dbReference type="PROSITE" id="PS50958"/>
    </source>
</evidence>
<dbReference type="SMART" id="SM00201">
    <property type="entry name" value="SO"/>
    <property type="match status" value="1"/>
</dbReference>
<feature type="transmembrane region" description="Helical" evidence="7">
    <location>
        <begin position="418"/>
        <end position="442"/>
    </location>
</feature>
<feature type="domain" description="SMB" evidence="9">
    <location>
        <begin position="34"/>
        <end position="77"/>
    </location>
</feature>
<keyword evidence="4 7" id="KW-0472">Membrane</keyword>
<feature type="transmembrane region" description="Helical" evidence="7">
    <location>
        <begin position="388"/>
        <end position="406"/>
    </location>
</feature>
<dbReference type="SUPFAM" id="SSF90188">
    <property type="entry name" value="Somatomedin B domain"/>
    <property type="match status" value="1"/>
</dbReference>
<keyword evidence="2 7" id="KW-0812">Transmembrane</keyword>
<proteinExistence type="predicted"/>
<feature type="transmembrane region" description="Helical" evidence="7">
    <location>
        <begin position="507"/>
        <end position="532"/>
    </location>
</feature>
<protein>
    <recommendedName>
        <fullName evidence="12">G-protein coupled receptors family 2 profile 2 domain-containing protein</fullName>
    </recommendedName>
</protein>
<dbReference type="InterPro" id="IPR001212">
    <property type="entry name" value="Somatomedin_B_dom"/>
</dbReference>
<name>A0ABN8Q3A2_9CNID</name>
<feature type="non-terminal residue" evidence="10">
    <location>
        <position position="1"/>
    </location>
</feature>
<evidence type="ECO:0000256" key="4">
    <source>
        <dbReference type="ARBA" id="ARBA00023136"/>
    </source>
</evidence>
<evidence type="ECO:0000313" key="11">
    <source>
        <dbReference type="Proteomes" id="UP001159427"/>
    </source>
</evidence>
<feature type="transmembrane region" description="Helical" evidence="7">
    <location>
        <begin position="553"/>
        <end position="573"/>
    </location>
</feature>
<dbReference type="PANTHER" id="PTHR45902:SF4">
    <property type="entry name" value="G-PROTEIN COUPLED RECEPTORS FAMILY 2 PROFILE 2 DOMAIN-CONTAINING PROTEIN"/>
    <property type="match status" value="1"/>
</dbReference>
<evidence type="ECO:0000259" key="8">
    <source>
        <dbReference type="PROSITE" id="PS50261"/>
    </source>
</evidence>
<comment type="subcellular location">
    <subcellularLocation>
        <location evidence="1">Membrane</location>
        <topology evidence="1">Multi-pass membrane protein</topology>
    </subcellularLocation>
</comment>
<dbReference type="Pfam" id="PF00002">
    <property type="entry name" value="7tm_2"/>
    <property type="match status" value="1"/>
</dbReference>